<keyword evidence="2" id="KW-1185">Reference proteome</keyword>
<gene>
    <name evidence="1" type="ORF">NQ318_014714</name>
</gene>
<evidence type="ECO:0000313" key="1">
    <source>
        <dbReference type="EMBL" id="KAJ8961466.1"/>
    </source>
</evidence>
<dbReference type="Proteomes" id="UP001162162">
    <property type="component" value="Unassembled WGS sequence"/>
</dbReference>
<name>A0AAV8ZBF4_9CUCU</name>
<accession>A0AAV8ZBF4</accession>
<protein>
    <submittedName>
        <fullName evidence="1">Uncharacterized protein</fullName>
    </submittedName>
</protein>
<evidence type="ECO:0000313" key="2">
    <source>
        <dbReference type="Proteomes" id="UP001162162"/>
    </source>
</evidence>
<dbReference type="EMBL" id="JAPWTK010000005">
    <property type="protein sequence ID" value="KAJ8961466.1"/>
    <property type="molecule type" value="Genomic_DNA"/>
</dbReference>
<sequence length="90" mass="10225">MTHVNYRKVKDGCCSNPSNGAEWELFYYLSISIQISALNPPRHSSPQPYNPIPLYPVPRTLILISRQTKITTCKCLECKRTGETFGHQNA</sequence>
<comment type="caution">
    <text evidence="1">The sequence shown here is derived from an EMBL/GenBank/DDBJ whole genome shotgun (WGS) entry which is preliminary data.</text>
</comment>
<organism evidence="1 2">
    <name type="scientific">Aromia moschata</name>
    <dbReference type="NCBI Taxonomy" id="1265417"/>
    <lineage>
        <taxon>Eukaryota</taxon>
        <taxon>Metazoa</taxon>
        <taxon>Ecdysozoa</taxon>
        <taxon>Arthropoda</taxon>
        <taxon>Hexapoda</taxon>
        <taxon>Insecta</taxon>
        <taxon>Pterygota</taxon>
        <taxon>Neoptera</taxon>
        <taxon>Endopterygota</taxon>
        <taxon>Coleoptera</taxon>
        <taxon>Polyphaga</taxon>
        <taxon>Cucujiformia</taxon>
        <taxon>Chrysomeloidea</taxon>
        <taxon>Cerambycidae</taxon>
        <taxon>Cerambycinae</taxon>
        <taxon>Callichromatini</taxon>
        <taxon>Aromia</taxon>
    </lineage>
</organism>
<dbReference type="AlphaFoldDB" id="A0AAV8ZBF4"/>
<reference evidence="1" key="1">
    <citation type="journal article" date="2023" name="Insect Mol. Biol.">
        <title>Genome sequencing provides insights into the evolution of gene families encoding plant cell wall-degrading enzymes in longhorned beetles.</title>
        <authorList>
            <person name="Shin N.R."/>
            <person name="Okamura Y."/>
            <person name="Kirsch R."/>
            <person name="Pauchet Y."/>
        </authorList>
    </citation>
    <scope>NUCLEOTIDE SEQUENCE</scope>
    <source>
        <strain evidence="1">AMC_N1</strain>
    </source>
</reference>
<proteinExistence type="predicted"/>